<sequence>MNDRIESVLKLSARLPELLWKLDRMAVPLHANVIPQGMFRSFPDITAKSCIDEIKYDLERLQCQANERSARYLAECISRKINFLVVLCLRQKQTSSSQSTNHFGIKAISTRQQWLASLQDDIMALSEQHQALTGQLRLFKEKDDLQSMLTLRAEIGEIERRLTLAREMLSQA</sequence>
<gene>
    <name evidence="1" type="ORF">Loak_0389</name>
</gene>
<dbReference type="EMBL" id="LNYP01000006">
    <property type="protein sequence ID" value="KTD43839.1"/>
    <property type="molecule type" value="Genomic_DNA"/>
</dbReference>
<name>A0A0W0XGN3_9GAMM</name>
<evidence type="ECO:0000313" key="1">
    <source>
        <dbReference type="EMBL" id="KTD43839.1"/>
    </source>
</evidence>
<comment type="caution">
    <text evidence="1">The sequence shown here is derived from an EMBL/GenBank/DDBJ whole genome shotgun (WGS) entry which is preliminary data.</text>
</comment>
<dbReference type="RefSeq" id="WP_035893024.1">
    <property type="nucleotide sequence ID" value="NZ_LCUA01000006.1"/>
</dbReference>
<evidence type="ECO:0000313" key="2">
    <source>
        <dbReference type="Proteomes" id="UP000054858"/>
    </source>
</evidence>
<organism evidence="1 2">
    <name type="scientific">Legionella oakridgensis</name>
    <dbReference type="NCBI Taxonomy" id="29423"/>
    <lineage>
        <taxon>Bacteria</taxon>
        <taxon>Pseudomonadati</taxon>
        <taxon>Pseudomonadota</taxon>
        <taxon>Gammaproteobacteria</taxon>
        <taxon>Legionellales</taxon>
        <taxon>Legionellaceae</taxon>
        <taxon>Legionella</taxon>
    </lineage>
</organism>
<protein>
    <submittedName>
        <fullName evidence="1">Coiled-coil protein</fullName>
    </submittedName>
</protein>
<dbReference type="AlphaFoldDB" id="A0A0W0XGN3"/>
<dbReference type="Proteomes" id="UP000054858">
    <property type="component" value="Unassembled WGS sequence"/>
</dbReference>
<proteinExistence type="predicted"/>
<accession>A0A0W0XGN3</accession>
<dbReference type="PATRIC" id="fig|29423.5.peg.402"/>
<reference evidence="1 2" key="1">
    <citation type="submission" date="2015-11" db="EMBL/GenBank/DDBJ databases">
        <title>Genomic analysis of 38 Legionella species identifies large and diverse effector repertoires.</title>
        <authorList>
            <person name="Burstein D."/>
            <person name="Amaro F."/>
            <person name="Zusman T."/>
            <person name="Lifshitz Z."/>
            <person name="Cohen O."/>
            <person name="Gilbert J.A."/>
            <person name="Pupko T."/>
            <person name="Shuman H.A."/>
            <person name="Segal G."/>
        </authorList>
    </citation>
    <scope>NUCLEOTIDE SEQUENCE [LARGE SCALE GENOMIC DNA]</scope>
    <source>
        <strain evidence="1 2">Oak Ridge-10</strain>
    </source>
</reference>